<organism evidence="1 2">
    <name type="scientific">Characodon lateralis</name>
    <dbReference type="NCBI Taxonomy" id="208331"/>
    <lineage>
        <taxon>Eukaryota</taxon>
        <taxon>Metazoa</taxon>
        <taxon>Chordata</taxon>
        <taxon>Craniata</taxon>
        <taxon>Vertebrata</taxon>
        <taxon>Euteleostomi</taxon>
        <taxon>Actinopterygii</taxon>
        <taxon>Neopterygii</taxon>
        <taxon>Teleostei</taxon>
        <taxon>Neoteleostei</taxon>
        <taxon>Acanthomorphata</taxon>
        <taxon>Ovalentaria</taxon>
        <taxon>Atherinomorphae</taxon>
        <taxon>Cyprinodontiformes</taxon>
        <taxon>Goodeidae</taxon>
        <taxon>Characodon</taxon>
    </lineage>
</organism>
<evidence type="ECO:0000313" key="2">
    <source>
        <dbReference type="Proteomes" id="UP001352852"/>
    </source>
</evidence>
<proteinExistence type="predicted"/>
<comment type="caution">
    <text evidence="1">The sequence shown here is derived from an EMBL/GenBank/DDBJ whole genome shotgun (WGS) entry which is preliminary data.</text>
</comment>
<reference evidence="1 2" key="1">
    <citation type="submission" date="2021-06" db="EMBL/GenBank/DDBJ databases">
        <authorList>
            <person name="Palmer J.M."/>
        </authorList>
    </citation>
    <scope>NUCLEOTIDE SEQUENCE [LARGE SCALE GENOMIC DNA]</scope>
    <source>
        <strain evidence="1 2">CL_MEX2019</strain>
        <tissue evidence="1">Muscle</tissue>
    </source>
</reference>
<evidence type="ECO:0000313" key="1">
    <source>
        <dbReference type="EMBL" id="MED6284108.1"/>
    </source>
</evidence>
<keyword evidence="2" id="KW-1185">Reference proteome</keyword>
<dbReference type="EMBL" id="JAHUTJ010050436">
    <property type="protein sequence ID" value="MED6284108.1"/>
    <property type="molecule type" value="Genomic_DNA"/>
</dbReference>
<sequence>MVLCCESTCLLPPSGELVLEFSGALDDRCLLSADCMEVYLSGRLPALRCQSVCLSGFYLRLCLPCWVLTSFQSFSEHLDYHIVS</sequence>
<gene>
    <name evidence="1" type="ORF">CHARACLAT_015874</name>
</gene>
<protein>
    <submittedName>
        <fullName evidence="1">Uncharacterized protein</fullName>
    </submittedName>
</protein>
<accession>A0ABU7E9Y4</accession>
<dbReference type="Proteomes" id="UP001352852">
    <property type="component" value="Unassembled WGS sequence"/>
</dbReference>
<name>A0ABU7E9Y4_9TELE</name>